<gene>
    <name evidence="3" type="ORF">DBV15_03381</name>
</gene>
<dbReference type="Gene3D" id="3.40.50.10540">
    <property type="entry name" value="Crotonobetainyl-coa:carnitine coa-transferase, domain 1"/>
    <property type="match status" value="1"/>
</dbReference>
<dbReference type="InterPro" id="IPR003673">
    <property type="entry name" value="CoA-Trfase_fam_III"/>
</dbReference>
<dbReference type="GO" id="GO:0005739">
    <property type="term" value="C:mitochondrion"/>
    <property type="evidence" value="ECO:0007669"/>
    <property type="project" value="TreeGrafter"/>
</dbReference>
<proteinExistence type="inferred from homology"/>
<dbReference type="GO" id="GO:0047369">
    <property type="term" value="F:succinate-hydroxymethylglutarate CoA-transferase activity"/>
    <property type="evidence" value="ECO:0007669"/>
    <property type="project" value="TreeGrafter"/>
</dbReference>
<dbReference type="PANTHER" id="PTHR48207">
    <property type="entry name" value="SUCCINATE--HYDROXYMETHYLGLUTARATE COA-TRANSFERASE"/>
    <property type="match status" value="1"/>
</dbReference>
<comment type="caution">
    <text evidence="3">The sequence shown here is derived from an EMBL/GenBank/DDBJ whole genome shotgun (WGS) entry which is preliminary data.</text>
</comment>
<dbReference type="Proteomes" id="UP000310200">
    <property type="component" value="Unassembled WGS sequence"/>
</dbReference>
<name>A0A4S2KM12_9HYME</name>
<sequence>MRRSAAIGDIDIVRVLRASTATHGENDVGASGFADANGNNLRGGRHRFRIADTVDMIRGVLATRGRNRAAGEMFFSNSSVRTPKSCGRQVEDPEDSRSPLNGIRVLDLTRIVAGPYCTMILGDLGAEILKIERPDGGDESRKWGPPFFRGTQESTYFMSVNRNKKSVCVDLKKGKDIIYELAQMCDILVENYVPGKLNGMGLGYDDMAKIAPRLIYCSLTGYGFHGPYANRPGYDVIAASLGGLLHITGPKDGPPCKVGVAMTDLATGLYAHGAIMAALLQRSKTNRGQWIQCNLLSTQVASLINIASNYLNGNKEATRWGSEHESIVPYEAFPTKNGYMTIGAGSDAQFIDVVKRLQIPELATDDKFESNIARVKNRTELLQRLRDALQKKTTQEWSVIFEGASFPYGAVNTIREVFDDPHVKHIKLVQEVDHPRTGKVKLVGPPVTYSYATNIVRSPPPTLGQHTLEVLKNILNYSDDKIDTLITQKVDVPTVRLRLRKPKSNKKVQWTQGTVDNENLNKKKSKCCCIYEKPKTFGESSSEDSDDECEHCHGHKDAHKKVLPKAGDPAREGMSSHPGKLFINRLQQVQHKCFYAY</sequence>
<dbReference type="InterPro" id="IPR011107">
    <property type="entry name" value="PPI_Ypi1"/>
</dbReference>
<keyword evidence="2" id="KW-0808">Transferase</keyword>
<accession>A0A4S2KM12</accession>
<dbReference type="Pfam" id="PF07491">
    <property type="entry name" value="PPI_Ypi1"/>
    <property type="match status" value="1"/>
</dbReference>
<dbReference type="FunFam" id="3.40.50.10540:FF:000005">
    <property type="entry name" value="succinate--hydroxymethylglutarate CoA-transferase isoform X1"/>
    <property type="match status" value="1"/>
</dbReference>
<dbReference type="EMBL" id="QBLH01002286">
    <property type="protein sequence ID" value="TGZ48937.1"/>
    <property type="molecule type" value="Genomic_DNA"/>
</dbReference>
<dbReference type="Pfam" id="PF02515">
    <property type="entry name" value="CoA_transf_3"/>
    <property type="match status" value="1"/>
</dbReference>
<evidence type="ECO:0000256" key="1">
    <source>
        <dbReference type="ARBA" id="ARBA00008383"/>
    </source>
</evidence>
<organism evidence="3 4">
    <name type="scientific">Temnothorax longispinosus</name>
    <dbReference type="NCBI Taxonomy" id="300112"/>
    <lineage>
        <taxon>Eukaryota</taxon>
        <taxon>Metazoa</taxon>
        <taxon>Ecdysozoa</taxon>
        <taxon>Arthropoda</taxon>
        <taxon>Hexapoda</taxon>
        <taxon>Insecta</taxon>
        <taxon>Pterygota</taxon>
        <taxon>Neoptera</taxon>
        <taxon>Endopterygota</taxon>
        <taxon>Hymenoptera</taxon>
        <taxon>Apocrita</taxon>
        <taxon>Aculeata</taxon>
        <taxon>Formicoidea</taxon>
        <taxon>Formicidae</taxon>
        <taxon>Myrmicinae</taxon>
        <taxon>Temnothorax</taxon>
    </lineage>
</organism>
<dbReference type="InterPro" id="IPR050483">
    <property type="entry name" value="CoA-transferase_III_domain"/>
</dbReference>
<keyword evidence="4" id="KW-1185">Reference proteome</keyword>
<dbReference type="STRING" id="300112.A0A4S2KM12"/>
<dbReference type="InterPro" id="IPR044855">
    <property type="entry name" value="CoA-Trfase_III_dom3_sf"/>
</dbReference>
<evidence type="ECO:0000256" key="2">
    <source>
        <dbReference type="ARBA" id="ARBA00022679"/>
    </source>
</evidence>
<dbReference type="SUPFAM" id="SSF89796">
    <property type="entry name" value="CoA-transferase family III (CaiB/BaiF)"/>
    <property type="match status" value="1"/>
</dbReference>
<dbReference type="GO" id="GO:0004865">
    <property type="term" value="F:protein serine/threonine phosphatase inhibitor activity"/>
    <property type="evidence" value="ECO:0007669"/>
    <property type="project" value="InterPro"/>
</dbReference>
<dbReference type="AlphaFoldDB" id="A0A4S2KM12"/>
<comment type="similarity">
    <text evidence="1">Belongs to the CoA-transferase III family.</text>
</comment>
<reference evidence="3 4" key="1">
    <citation type="journal article" date="2019" name="Philos. Trans. R. Soc. Lond., B, Biol. Sci.">
        <title>Ant behaviour and brain gene expression of defending hosts depend on the ecological success of the intruding social parasite.</title>
        <authorList>
            <person name="Kaur R."/>
            <person name="Stoldt M."/>
            <person name="Jongepier E."/>
            <person name="Feldmeyer B."/>
            <person name="Menzel F."/>
            <person name="Bornberg-Bauer E."/>
            <person name="Foitzik S."/>
        </authorList>
    </citation>
    <scope>NUCLEOTIDE SEQUENCE [LARGE SCALE GENOMIC DNA]</scope>
    <source>
        <tissue evidence="3">Whole body</tissue>
    </source>
</reference>
<dbReference type="InterPro" id="IPR023606">
    <property type="entry name" value="CoA-Trfase_III_dom_1_sf"/>
</dbReference>
<dbReference type="Gene3D" id="3.30.1540.10">
    <property type="entry name" value="formyl-coa transferase, domain 3"/>
    <property type="match status" value="1"/>
</dbReference>
<evidence type="ECO:0008006" key="5">
    <source>
        <dbReference type="Google" id="ProtNLM"/>
    </source>
</evidence>
<evidence type="ECO:0000313" key="3">
    <source>
        <dbReference type="EMBL" id="TGZ48937.1"/>
    </source>
</evidence>
<dbReference type="PANTHER" id="PTHR48207:SF3">
    <property type="entry name" value="SUCCINATE--HYDROXYMETHYLGLUTARATE COA-TRANSFERASE"/>
    <property type="match status" value="1"/>
</dbReference>
<evidence type="ECO:0000313" key="4">
    <source>
        <dbReference type="Proteomes" id="UP000310200"/>
    </source>
</evidence>
<protein>
    <recommendedName>
        <fullName evidence="5">Succinate--hydroxymethylglutarate CoA-transferase</fullName>
    </recommendedName>
</protein>